<proteinExistence type="predicted"/>
<dbReference type="InParanoid" id="A0A0G4H1H9"/>
<dbReference type="PANTHER" id="PTHR23159">
    <property type="entry name" value="CENTROSOMAL PROTEIN 2"/>
    <property type="match status" value="1"/>
</dbReference>
<name>A0A0G4H1H9_VITBC</name>
<feature type="coiled-coil region" evidence="1">
    <location>
        <begin position="142"/>
        <end position="197"/>
    </location>
</feature>
<dbReference type="VEuPathDB" id="CryptoDB:Vbra_19281"/>
<feature type="compositionally biased region" description="Low complexity" evidence="2">
    <location>
        <begin position="395"/>
        <end position="415"/>
    </location>
</feature>
<feature type="compositionally biased region" description="Acidic residues" evidence="2">
    <location>
        <begin position="202"/>
        <end position="217"/>
    </location>
</feature>
<feature type="compositionally biased region" description="Low complexity" evidence="2">
    <location>
        <begin position="423"/>
        <end position="433"/>
    </location>
</feature>
<feature type="region of interest" description="Disordered" evidence="2">
    <location>
        <begin position="197"/>
        <end position="230"/>
    </location>
</feature>
<dbReference type="EMBL" id="CDMY01000938">
    <property type="protein sequence ID" value="CEM37456.1"/>
    <property type="molecule type" value="Genomic_DNA"/>
</dbReference>
<sequence length="524" mass="56705">MLAECIAIALPHIACYVGLFCDPPKPEEIAQAVGRWWLWHHGLKTSRPRGAARGREGSGRPAICLQHGPVVQQEVERALADQRAVVAIKDEQLNNLRRQVAEKNAAAQGQQLQVDSLESCLREEETAGRALHQRLRASQDGLEAAEERQTTLRELLNSAIARNEELLESRADLSQENTRLAKNNEELQDLLVAAIQQRPTDDESDSNDSDTPADVDGEPGSQPPSPTADEDEIEWGAFQSACVRRPLNAALAAAAAAGAGASGRGVGEVYVPGLRFSSGLLLPVPDVPPPMPEEYERISRERYFYTEGYERMRNSMNAKIAALERDKDDYRRQASEAEGDVEALQQDLEELNYQVHAMYQESQQQERGLEEAQAEITKLNEQTLLLRQQQEESRPSAVSPLSSSSSSPQAWRPSLRFTPTICPSAADSAPAAARPTLNRTRSMPAGGPGVQDAVQEAATSPAVAAAAAAVGPPERPQPCAPVAAAAAPPVESEAPSAPASQQGTPTTRSRESRKVTNVPAPRHH</sequence>
<feature type="compositionally biased region" description="Low complexity" evidence="2">
    <location>
        <begin position="453"/>
        <end position="470"/>
    </location>
</feature>
<feature type="coiled-coil region" evidence="1">
    <location>
        <begin position="79"/>
        <end position="113"/>
    </location>
</feature>
<protein>
    <submittedName>
        <fullName evidence="3">Uncharacterized protein</fullName>
    </submittedName>
</protein>
<organism evidence="3 4">
    <name type="scientific">Vitrella brassicaformis (strain CCMP3155)</name>
    <dbReference type="NCBI Taxonomy" id="1169540"/>
    <lineage>
        <taxon>Eukaryota</taxon>
        <taxon>Sar</taxon>
        <taxon>Alveolata</taxon>
        <taxon>Colpodellida</taxon>
        <taxon>Vitrellaceae</taxon>
        <taxon>Vitrella</taxon>
    </lineage>
</organism>
<accession>A0A0G4H1H9</accession>
<dbReference type="PANTHER" id="PTHR23159:SF31">
    <property type="entry name" value="CENTROSOME-ASSOCIATED PROTEIN CEP250 ISOFORM X1"/>
    <property type="match status" value="1"/>
</dbReference>
<keyword evidence="1" id="KW-0175">Coiled coil</keyword>
<dbReference type="AlphaFoldDB" id="A0A0G4H1H9"/>
<keyword evidence="4" id="KW-1185">Reference proteome</keyword>
<evidence type="ECO:0000313" key="4">
    <source>
        <dbReference type="Proteomes" id="UP000041254"/>
    </source>
</evidence>
<gene>
    <name evidence="3" type="ORF">Vbra_19281</name>
</gene>
<evidence type="ECO:0000313" key="3">
    <source>
        <dbReference type="EMBL" id="CEM37456.1"/>
    </source>
</evidence>
<dbReference type="Proteomes" id="UP000041254">
    <property type="component" value="Unassembled WGS sequence"/>
</dbReference>
<evidence type="ECO:0000256" key="1">
    <source>
        <dbReference type="SAM" id="Coils"/>
    </source>
</evidence>
<feature type="region of interest" description="Disordered" evidence="2">
    <location>
        <begin position="388"/>
        <end position="524"/>
    </location>
</feature>
<feature type="compositionally biased region" description="Low complexity" evidence="2">
    <location>
        <begin position="480"/>
        <end position="499"/>
    </location>
</feature>
<evidence type="ECO:0000256" key="2">
    <source>
        <dbReference type="SAM" id="MobiDB-lite"/>
    </source>
</evidence>
<reference evidence="3 4" key="1">
    <citation type="submission" date="2014-11" db="EMBL/GenBank/DDBJ databases">
        <authorList>
            <person name="Zhu J."/>
            <person name="Qi W."/>
            <person name="Song R."/>
        </authorList>
    </citation>
    <scope>NUCLEOTIDE SEQUENCE [LARGE SCALE GENOMIC DNA]</scope>
</reference>